<feature type="compositionally biased region" description="Basic and acidic residues" evidence="1">
    <location>
        <begin position="1"/>
        <end position="10"/>
    </location>
</feature>
<evidence type="ECO:0000313" key="2">
    <source>
        <dbReference type="EMBL" id="KAG2220982.1"/>
    </source>
</evidence>
<feature type="compositionally biased region" description="Basic and acidic residues" evidence="1">
    <location>
        <begin position="25"/>
        <end position="42"/>
    </location>
</feature>
<dbReference type="InterPro" id="IPR037647">
    <property type="entry name" value="HIRIP3"/>
</dbReference>
<evidence type="ECO:0000256" key="1">
    <source>
        <dbReference type="SAM" id="MobiDB-lite"/>
    </source>
</evidence>
<dbReference type="OrthoDB" id="552755at2759"/>
<protein>
    <recommendedName>
        <fullName evidence="4">Histone chaperone domain-containing protein</fullName>
    </recommendedName>
</protein>
<dbReference type="Proteomes" id="UP000646827">
    <property type="component" value="Unassembled WGS sequence"/>
</dbReference>
<name>A0A8H7S160_9FUNG</name>
<gene>
    <name evidence="2" type="ORF">INT45_006515</name>
</gene>
<organism evidence="2 3">
    <name type="scientific">Circinella minor</name>
    <dbReference type="NCBI Taxonomy" id="1195481"/>
    <lineage>
        <taxon>Eukaryota</taxon>
        <taxon>Fungi</taxon>
        <taxon>Fungi incertae sedis</taxon>
        <taxon>Mucoromycota</taxon>
        <taxon>Mucoromycotina</taxon>
        <taxon>Mucoromycetes</taxon>
        <taxon>Mucorales</taxon>
        <taxon>Lichtheimiaceae</taxon>
        <taxon>Circinella</taxon>
    </lineage>
</organism>
<accession>A0A8H7S160</accession>
<feature type="region of interest" description="Disordered" evidence="1">
    <location>
        <begin position="193"/>
        <end position="262"/>
    </location>
</feature>
<feature type="compositionally biased region" description="Acidic residues" evidence="1">
    <location>
        <begin position="14"/>
        <end position="24"/>
    </location>
</feature>
<proteinExistence type="predicted"/>
<keyword evidence="3" id="KW-1185">Reference proteome</keyword>
<dbReference type="GO" id="GO:0005634">
    <property type="term" value="C:nucleus"/>
    <property type="evidence" value="ECO:0007669"/>
    <property type="project" value="TreeGrafter"/>
</dbReference>
<evidence type="ECO:0000313" key="3">
    <source>
        <dbReference type="Proteomes" id="UP000646827"/>
    </source>
</evidence>
<dbReference type="AlphaFoldDB" id="A0A8H7S160"/>
<dbReference type="EMBL" id="JAEPRB010000123">
    <property type="protein sequence ID" value="KAG2220982.1"/>
    <property type="molecule type" value="Genomic_DNA"/>
</dbReference>
<feature type="compositionally biased region" description="Acidic residues" evidence="1">
    <location>
        <begin position="227"/>
        <end position="237"/>
    </location>
</feature>
<sequence>MINELLDKALGEVANEEEEEEEQVEKDILKSPESTNEKQKESDLDEEDDLIVKKKESSLPKTKKQKRTTLSKPSALDIKTPEKSESDHDNEDRVVTSLTKEKGKQKKMDHSKTSSASEEKIKRLKSYIYKCGVRKKWNTELAGLNLSKQINKLSSILHELGVEGRPTLEKCQKVKAERELKAEIDSLNTENILDDDEDGKIRNRRTTRQSQPTTTAKNKRKRRIITSDDDDEEEEDNSTSSKIAKTSDLDLSFLGDQGSDSD</sequence>
<evidence type="ECO:0008006" key="4">
    <source>
        <dbReference type="Google" id="ProtNLM"/>
    </source>
</evidence>
<dbReference type="PANTHER" id="PTHR15410:SF2">
    <property type="entry name" value="HIRA-INTERACTING PROTEIN 3"/>
    <property type="match status" value="1"/>
</dbReference>
<dbReference type="PANTHER" id="PTHR15410">
    <property type="entry name" value="HIRA-INTERACTING PROTEIN 3"/>
    <property type="match status" value="1"/>
</dbReference>
<feature type="region of interest" description="Disordered" evidence="1">
    <location>
        <begin position="1"/>
        <end position="119"/>
    </location>
</feature>
<comment type="caution">
    <text evidence="2">The sequence shown here is derived from an EMBL/GenBank/DDBJ whole genome shotgun (WGS) entry which is preliminary data.</text>
</comment>
<feature type="compositionally biased region" description="Basic and acidic residues" evidence="1">
    <location>
        <begin position="79"/>
        <end position="119"/>
    </location>
</feature>
<reference evidence="2 3" key="1">
    <citation type="submission" date="2020-12" db="EMBL/GenBank/DDBJ databases">
        <title>Metabolic potential, ecology and presence of endohyphal bacteria is reflected in genomic diversity of Mucoromycotina.</title>
        <authorList>
            <person name="Muszewska A."/>
            <person name="Okrasinska A."/>
            <person name="Steczkiewicz K."/>
            <person name="Drgas O."/>
            <person name="Orlowska M."/>
            <person name="Perlinska-Lenart U."/>
            <person name="Aleksandrzak-Piekarczyk T."/>
            <person name="Szatraj K."/>
            <person name="Zielenkiewicz U."/>
            <person name="Pilsyk S."/>
            <person name="Malc E."/>
            <person name="Mieczkowski P."/>
            <person name="Kruszewska J.S."/>
            <person name="Biernat P."/>
            <person name="Pawlowska J."/>
        </authorList>
    </citation>
    <scope>NUCLEOTIDE SEQUENCE [LARGE SCALE GENOMIC DNA]</scope>
    <source>
        <strain evidence="2 3">CBS 142.35</strain>
    </source>
</reference>